<feature type="transmembrane region" description="Helical" evidence="2">
    <location>
        <begin position="89"/>
        <end position="112"/>
    </location>
</feature>
<keyword evidence="2" id="KW-0472">Membrane</keyword>
<evidence type="ECO:0000313" key="3">
    <source>
        <dbReference type="EMBL" id="KAF4655840.1"/>
    </source>
</evidence>
<keyword evidence="2" id="KW-0812">Transmembrane</keyword>
<keyword evidence="2" id="KW-1133">Transmembrane helix</keyword>
<organism evidence="3 4">
    <name type="scientific">Perkinsus chesapeaki</name>
    <name type="common">Clam parasite</name>
    <name type="synonym">Perkinsus andrewsi</name>
    <dbReference type="NCBI Taxonomy" id="330153"/>
    <lineage>
        <taxon>Eukaryota</taxon>
        <taxon>Sar</taxon>
        <taxon>Alveolata</taxon>
        <taxon>Perkinsozoa</taxon>
        <taxon>Perkinsea</taxon>
        <taxon>Perkinsida</taxon>
        <taxon>Perkinsidae</taxon>
        <taxon>Perkinsus</taxon>
    </lineage>
</organism>
<proteinExistence type="predicted"/>
<evidence type="ECO:0000313" key="4">
    <source>
        <dbReference type="Proteomes" id="UP000591131"/>
    </source>
</evidence>
<comment type="caution">
    <text evidence="3">The sequence shown here is derived from an EMBL/GenBank/DDBJ whole genome shotgun (WGS) entry which is preliminary data.</text>
</comment>
<dbReference type="EMBL" id="JAAPAO010000634">
    <property type="protein sequence ID" value="KAF4655840.1"/>
    <property type="molecule type" value="Genomic_DNA"/>
</dbReference>
<feature type="compositionally biased region" description="Polar residues" evidence="1">
    <location>
        <begin position="18"/>
        <end position="28"/>
    </location>
</feature>
<feature type="region of interest" description="Disordered" evidence="1">
    <location>
        <begin position="1"/>
        <end position="28"/>
    </location>
</feature>
<evidence type="ECO:0000256" key="1">
    <source>
        <dbReference type="SAM" id="MobiDB-lite"/>
    </source>
</evidence>
<reference evidence="3 4" key="1">
    <citation type="submission" date="2020-04" db="EMBL/GenBank/DDBJ databases">
        <title>Perkinsus chesapeaki whole genome sequence.</title>
        <authorList>
            <person name="Bogema D.R."/>
        </authorList>
    </citation>
    <scope>NUCLEOTIDE SEQUENCE [LARGE SCALE GENOMIC DNA]</scope>
    <source>
        <strain evidence="3">ATCC PRA-425</strain>
    </source>
</reference>
<gene>
    <name evidence="3" type="ORF">FOL47_009261</name>
</gene>
<feature type="compositionally biased region" description="Low complexity" evidence="1">
    <location>
        <begin position="7"/>
        <end position="16"/>
    </location>
</feature>
<sequence>MTQPQESTSAATTRATSVEDQTGNNNHTTGKRLKNKIVSLINGTDYLVEFPLWLYVALMMSIAIIGAAGVNALFAYITYPPETAAVTDVWVWPNSICFDLVITAGLSFRITWLLSPTMAMRDIIVRSPLAIDPTTFPRVTRKLPCAKWLAHNPVFCTDPQNPISKDFQRQSQHLSRAPEYQISEISVLTRRDADGKYTVMVTFKNLPGTLLLVNRCSRPDAVLCDVSPELRVQSEVDQKQLRMPNYEARTTIRR</sequence>
<dbReference type="Proteomes" id="UP000591131">
    <property type="component" value="Unassembled WGS sequence"/>
</dbReference>
<accession>A0A7J6L9Q9</accession>
<protein>
    <submittedName>
        <fullName evidence="3">Uncharacterized protein</fullName>
    </submittedName>
</protein>
<name>A0A7J6L9Q9_PERCH</name>
<evidence type="ECO:0000256" key="2">
    <source>
        <dbReference type="SAM" id="Phobius"/>
    </source>
</evidence>
<keyword evidence="4" id="KW-1185">Reference proteome</keyword>
<feature type="transmembrane region" description="Helical" evidence="2">
    <location>
        <begin position="52"/>
        <end position="77"/>
    </location>
</feature>
<dbReference type="OrthoDB" id="447160at2759"/>
<dbReference type="AlphaFoldDB" id="A0A7J6L9Q9"/>